<evidence type="ECO:0000313" key="3">
    <source>
        <dbReference type="EMBL" id="EAQ82299.1"/>
    </source>
</evidence>
<organism evidence="3 4">
    <name type="scientific">Blastopirellula marina DSM 3645</name>
    <dbReference type="NCBI Taxonomy" id="314230"/>
    <lineage>
        <taxon>Bacteria</taxon>
        <taxon>Pseudomonadati</taxon>
        <taxon>Planctomycetota</taxon>
        <taxon>Planctomycetia</taxon>
        <taxon>Pirellulales</taxon>
        <taxon>Pirellulaceae</taxon>
        <taxon>Blastopirellula</taxon>
    </lineage>
</organism>
<dbReference type="EMBL" id="AANZ01000002">
    <property type="protein sequence ID" value="EAQ82299.1"/>
    <property type="molecule type" value="Genomic_DNA"/>
</dbReference>
<dbReference type="OrthoDB" id="199365at2"/>
<dbReference type="STRING" id="314230.DSM3645_01255"/>
<dbReference type="AlphaFoldDB" id="A3ZMX0"/>
<accession>A3ZMX0</accession>
<dbReference type="Proteomes" id="UP000004358">
    <property type="component" value="Unassembled WGS sequence"/>
</dbReference>
<dbReference type="InterPro" id="IPR018676">
    <property type="entry name" value="DUF2149"/>
</dbReference>
<sequence>MSKKLGGRRVGRHRKLLTGGEEDPLDGVANLFDVAMVFAVAMLLAVIARLPFAASTSGANSASQTSNSKMDSIENQDAKLERFEISDQMLGGEGERLGAAYRLPSGEVICVPDR</sequence>
<keyword evidence="2" id="KW-0812">Transmembrane</keyword>
<proteinExistence type="predicted"/>
<feature type="transmembrane region" description="Helical" evidence="2">
    <location>
        <begin position="27"/>
        <end position="48"/>
    </location>
</feature>
<feature type="region of interest" description="Disordered" evidence="1">
    <location>
        <begin position="55"/>
        <end position="74"/>
    </location>
</feature>
<dbReference type="RefSeq" id="WP_002650141.1">
    <property type="nucleotide sequence ID" value="NZ_AANZ01000002.1"/>
</dbReference>
<protein>
    <recommendedName>
        <fullName evidence="5">DUF2149 domain-containing protein</fullName>
    </recommendedName>
</protein>
<dbReference type="Pfam" id="PF09919">
    <property type="entry name" value="DUF2149"/>
    <property type="match status" value="1"/>
</dbReference>
<comment type="caution">
    <text evidence="3">The sequence shown here is derived from an EMBL/GenBank/DDBJ whole genome shotgun (WGS) entry which is preliminary data.</text>
</comment>
<gene>
    <name evidence="3" type="ORF">DSM3645_01255</name>
</gene>
<evidence type="ECO:0008006" key="5">
    <source>
        <dbReference type="Google" id="ProtNLM"/>
    </source>
</evidence>
<evidence type="ECO:0000256" key="1">
    <source>
        <dbReference type="SAM" id="MobiDB-lite"/>
    </source>
</evidence>
<evidence type="ECO:0000313" key="4">
    <source>
        <dbReference type="Proteomes" id="UP000004358"/>
    </source>
</evidence>
<evidence type="ECO:0000256" key="2">
    <source>
        <dbReference type="SAM" id="Phobius"/>
    </source>
</evidence>
<name>A3ZMX0_9BACT</name>
<dbReference type="HOGENOM" id="CLU_156335_0_0_0"/>
<keyword evidence="2" id="KW-0472">Membrane</keyword>
<feature type="compositionally biased region" description="Basic residues" evidence="1">
    <location>
        <begin position="1"/>
        <end position="16"/>
    </location>
</feature>
<keyword evidence="2" id="KW-1133">Transmembrane helix</keyword>
<feature type="region of interest" description="Disordered" evidence="1">
    <location>
        <begin position="1"/>
        <end position="23"/>
    </location>
</feature>
<reference evidence="3 4" key="1">
    <citation type="submission" date="2006-02" db="EMBL/GenBank/DDBJ databases">
        <authorList>
            <person name="Amann R."/>
            <person name="Ferriera S."/>
            <person name="Johnson J."/>
            <person name="Kravitz S."/>
            <person name="Halpern A."/>
            <person name="Remington K."/>
            <person name="Beeson K."/>
            <person name="Tran B."/>
            <person name="Rogers Y.-H."/>
            <person name="Friedman R."/>
            <person name="Venter J.C."/>
        </authorList>
    </citation>
    <scope>NUCLEOTIDE SEQUENCE [LARGE SCALE GENOMIC DNA]</scope>
    <source>
        <strain evidence="3 4">DSM 3645</strain>
    </source>
</reference>